<evidence type="ECO:0000256" key="1">
    <source>
        <dbReference type="SAM" id="MobiDB-lite"/>
    </source>
</evidence>
<dbReference type="EMBL" id="JAJAQC010000075">
    <property type="protein sequence ID" value="MDA0567761.1"/>
    <property type="molecule type" value="Genomic_DNA"/>
</dbReference>
<dbReference type="Pfam" id="PF09844">
    <property type="entry name" value="DUF2071"/>
    <property type="match status" value="1"/>
</dbReference>
<evidence type="ECO:0000313" key="3">
    <source>
        <dbReference type="Proteomes" id="UP001140076"/>
    </source>
</evidence>
<dbReference type="Proteomes" id="UP001140076">
    <property type="component" value="Unassembled WGS sequence"/>
</dbReference>
<dbReference type="InterPro" id="IPR018644">
    <property type="entry name" value="DUF2071"/>
</dbReference>
<dbReference type="InterPro" id="IPR023375">
    <property type="entry name" value="ADC_dom_sf"/>
</dbReference>
<dbReference type="PANTHER" id="PTHR39186">
    <property type="entry name" value="DUF2071 FAMILY PROTEIN"/>
    <property type="match status" value="1"/>
</dbReference>
<feature type="region of interest" description="Disordered" evidence="1">
    <location>
        <begin position="1"/>
        <end position="20"/>
    </location>
</feature>
<keyword evidence="3" id="KW-1185">Reference proteome</keyword>
<name>A0A9X3SS54_9ACTN</name>
<reference evidence="2" key="1">
    <citation type="submission" date="2021-10" db="EMBL/GenBank/DDBJ databases">
        <title>Streptomonospora sp. nov., isolated from mangrove soil.</title>
        <authorList>
            <person name="Chen X."/>
            <person name="Ge X."/>
            <person name="Liu W."/>
        </authorList>
    </citation>
    <scope>NUCLEOTIDE SEQUENCE</scope>
    <source>
        <strain evidence="2">S1-112</strain>
    </source>
</reference>
<accession>A0A9X3SS54</accession>
<evidence type="ECO:0000313" key="2">
    <source>
        <dbReference type="EMBL" id="MDA0567761.1"/>
    </source>
</evidence>
<dbReference type="PANTHER" id="PTHR39186:SF1">
    <property type="entry name" value="DUF2071 DOMAIN-CONTAINING PROTEIN"/>
    <property type="match status" value="1"/>
</dbReference>
<protein>
    <submittedName>
        <fullName evidence="2">DUF2071 domain-containing protein</fullName>
    </submittedName>
</protein>
<dbReference type="RefSeq" id="WP_270074998.1">
    <property type="nucleotide sequence ID" value="NZ_JAJAQC010000075.1"/>
</dbReference>
<organism evidence="2 3">
    <name type="scientific">Streptomonospora mangrovi</name>
    <dbReference type="NCBI Taxonomy" id="2883123"/>
    <lineage>
        <taxon>Bacteria</taxon>
        <taxon>Bacillati</taxon>
        <taxon>Actinomycetota</taxon>
        <taxon>Actinomycetes</taxon>
        <taxon>Streptosporangiales</taxon>
        <taxon>Nocardiopsidaceae</taxon>
        <taxon>Streptomonospora</taxon>
    </lineage>
</organism>
<gene>
    <name evidence="2" type="ORF">LG943_26065</name>
</gene>
<dbReference type="Gene3D" id="2.40.400.10">
    <property type="entry name" value="Acetoacetate decarboxylase-like"/>
    <property type="match status" value="1"/>
</dbReference>
<dbReference type="AlphaFoldDB" id="A0A9X3SS54"/>
<proteinExistence type="predicted"/>
<dbReference type="SUPFAM" id="SSF160104">
    <property type="entry name" value="Acetoacetate decarboxylase-like"/>
    <property type="match status" value="1"/>
</dbReference>
<comment type="caution">
    <text evidence="2">The sequence shown here is derived from an EMBL/GenBank/DDBJ whole genome shotgun (WGS) entry which is preliminary data.</text>
</comment>
<sequence>MKPPNHDLLPPEAVQAPPTPPALTQRWHDAVFLHWRADPDLVAPLLPPHTRPDVLDGSTYVGMVAFGVDRARVLGVLPTGGFAEANVRLYARDRHGRQGVVFRSMDADSAHNVLAARALARVPYTWSDVAVRTTGGHAIGGVRRRAPGPPARARWRVAVGPPITRPSPLEVFLTARWGLFTTWSGRTVWIPVAHPPWPLHAARTLHYEGDLLPAAGIAQPAGPPDSTLWSPGVRAAFWLPRRVAVQ</sequence>